<proteinExistence type="predicted"/>
<feature type="transmembrane region" description="Helical" evidence="1">
    <location>
        <begin position="146"/>
        <end position="163"/>
    </location>
</feature>
<keyword evidence="1" id="KW-0812">Transmembrane</keyword>
<dbReference type="EMBL" id="JANAVB010008998">
    <property type="protein sequence ID" value="KAJ6841007.1"/>
    <property type="molecule type" value="Genomic_DNA"/>
</dbReference>
<accession>A0AAX6HK37</accession>
<keyword evidence="1" id="KW-0472">Membrane</keyword>
<keyword evidence="1" id="KW-1133">Transmembrane helix</keyword>
<reference evidence="3" key="1">
    <citation type="journal article" date="2023" name="GigaByte">
        <title>Genome assembly of the bearded iris, Iris pallida Lam.</title>
        <authorList>
            <person name="Bruccoleri R.E."/>
            <person name="Oakeley E.J."/>
            <person name="Faust A.M.E."/>
            <person name="Altorfer M."/>
            <person name="Dessus-Babus S."/>
            <person name="Burckhardt D."/>
            <person name="Oertli M."/>
            <person name="Naumann U."/>
            <person name="Petersen F."/>
            <person name="Wong J."/>
        </authorList>
    </citation>
    <scope>NUCLEOTIDE SEQUENCE</scope>
    <source>
        <strain evidence="3">GSM-AAB239-AS_SAM_17_03QT</strain>
    </source>
</reference>
<dbReference type="AlphaFoldDB" id="A0AAX6HK37"/>
<protein>
    <submittedName>
        <fullName evidence="3">Uncharacterized protein</fullName>
    </submittedName>
</protein>
<feature type="transmembrane region" description="Helical" evidence="1">
    <location>
        <begin position="70"/>
        <end position="90"/>
    </location>
</feature>
<evidence type="ECO:0000256" key="1">
    <source>
        <dbReference type="SAM" id="Phobius"/>
    </source>
</evidence>
<evidence type="ECO:0000313" key="3">
    <source>
        <dbReference type="EMBL" id="KAJ6841007.1"/>
    </source>
</evidence>
<organism evidence="3 4">
    <name type="scientific">Iris pallida</name>
    <name type="common">Sweet iris</name>
    <dbReference type="NCBI Taxonomy" id="29817"/>
    <lineage>
        <taxon>Eukaryota</taxon>
        <taxon>Viridiplantae</taxon>
        <taxon>Streptophyta</taxon>
        <taxon>Embryophyta</taxon>
        <taxon>Tracheophyta</taxon>
        <taxon>Spermatophyta</taxon>
        <taxon>Magnoliopsida</taxon>
        <taxon>Liliopsida</taxon>
        <taxon>Asparagales</taxon>
        <taxon>Iridaceae</taxon>
        <taxon>Iridoideae</taxon>
        <taxon>Irideae</taxon>
        <taxon>Iris</taxon>
    </lineage>
</organism>
<dbReference type="Proteomes" id="UP001140949">
    <property type="component" value="Unassembled WGS sequence"/>
</dbReference>
<feature type="transmembrane region" description="Helical" evidence="1">
    <location>
        <begin position="110"/>
        <end position="134"/>
    </location>
</feature>
<evidence type="ECO:0000313" key="2">
    <source>
        <dbReference type="EMBL" id="KAJ6831032.1"/>
    </source>
</evidence>
<keyword evidence="4" id="KW-1185">Reference proteome</keyword>
<name>A0AAX6HK37_IRIPA</name>
<reference evidence="3" key="2">
    <citation type="submission" date="2023-04" db="EMBL/GenBank/DDBJ databases">
        <authorList>
            <person name="Bruccoleri R.E."/>
            <person name="Oakeley E.J."/>
            <person name="Faust A.-M."/>
            <person name="Dessus-Babus S."/>
            <person name="Altorfer M."/>
            <person name="Burckhardt D."/>
            <person name="Oertli M."/>
            <person name="Naumann U."/>
            <person name="Petersen F."/>
            <person name="Wong J."/>
        </authorList>
    </citation>
    <scope>NUCLEOTIDE SEQUENCE</scope>
    <source>
        <strain evidence="3">GSM-AAB239-AS_SAM_17_03QT</strain>
        <tissue evidence="3">Leaf</tissue>
    </source>
</reference>
<gene>
    <name evidence="3" type="ORF">M6B38_309100</name>
    <name evidence="2" type="ORF">M6B38_351585</name>
</gene>
<evidence type="ECO:0000313" key="4">
    <source>
        <dbReference type="Proteomes" id="UP001140949"/>
    </source>
</evidence>
<sequence length="169" mass="19646">MGFDCTSLITRKLRWRYGYEPLRLATVVFERHALRSLVPKWGLYQIPFTARAHATKGLFSLHVHFSMVRLPYWCLITFFDCGILYIQYLYGIYTSLSCYVPLRTWLSRQVCALMISAGALAKAMTCALFFEILLLDRHLLCSTKFLSLYISFLLKLVGSRFVSAQRLYT</sequence>
<comment type="caution">
    <text evidence="3">The sequence shown here is derived from an EMBL/GenBank/DDBJ whole genome shotgun (WGS) entry which is preliminary data.</text>
</comment>
<dbReference type="EMBL" id="JANAVB010017081">
    <property type="protein sequence ID" value="KAJ6831032.1"/>
    <property type="molecule type" value="Genomic_DNA"/>
</dbReference>